<feature type="chain" id="PRO_5043336199" evidence="3">
    <location>
        <begin position="19"/>
        <end position="304"/>
    </location>
</feature>
<dbReference type="PANTHER" id="PTHR35841:SF1">
    <property type="entry name" value="PHOSPHONATES-BINDING PERIPLASMIC PROTEIN"/>
    <property type="match status" value="1"/>
</dbReference>
<proteinExistence type="inferred from homology"/>
<evidence type="ECO:0000259" key="4">
    <source>
        <dbReference type="SMART" id="SM00062"/>
    </source>
</evidence>
<dbReference type="Gene3D" id="3.40.190.10">
    <property type="entry name" value="Periplasmic binding protein-like II"/>
    <property type="match status" value="2"/>
</dbReference>
<dbReference type="EMBL" id="CP159510">
    <property type="protein sequence ID" value="XCJ17311.1"/>
    <property type="molecule type" value="Genomic_DNA"/>
</dbReference>
<dbReference type="RefSeq" id="WP_353948578.1">
    <property type="nucleotide sequence ID" value="NZ_CP159510.1"/>
</dbReference>
<protein>
    <submittedName>
        <fullName evidence="5">Phosphate/phosphite/phosphonate ABC transporter substrate-binding protein</fullName>
    </submittedName>
</protein>
<dbReference type="PANTHER" id="PTHR35841">
    <property type="entry name" value="PHOSPHONATES-BINDING PERIPLASMIC PROTEIN"/>
    <property type="match status" value="1"/>
</dbReference>
<dbReference type="InterPro" id="IPR005770">
    <property type="entry name" value="PhnD"/>
</dbReference>
<comment type="similarity">
    <text evidence="1">Belongs to the phosphate/phosphite/phosphonate binding protein family.</text>
</comment>
<dbReference type="CDD" id="cd01071">
    <property type="entry name" value="PBP2_PhnD_like"/>
    <property type="match status" value="1"/>
</dbReference>
<dbReference type="GO" id="GO:0043190">
    <property type="term" value="C:ATP-binding cassette (ABC) transporter complex"/>
    <property type="evidence" value="ECO:0007669"/>
    <property type="project" value="InterPro"/>
</dbReference>
<dbReference type="AlphaFoldDB" id="A0AAU8IGI8"/>
<evidence type="ECO:0000256" key="2">
    <source>
        <dbReference type="ARBA" id="ARBA00022729"/>
    </source>
</evidence>
<dbReference type="InterPro" id="IPR001638">
    <property type="entry name" value="Solute-binding_3/MltF_N"/>
</dbReference>
<name>A0AAU8IGI8_9BACL</name>
<dbReference type="SUPFAM" id="SSF53850">
    <property type="entry name" value="Periplasmic binding protein-like II"/>
    <property type="match status" value="1"/>
</dbReference>
<sequence>MKKILAVMMACALVFLLAACGNNDSASGDSGSNGNKKEIKELTMGFVPSQEADQIADTVKPLSDYLSKKLGVPVKAQVMTDFSGLVEGMRSGTIDIGFTNPFGYVQAADRANAEVLVKAIRLGSDTYRAQFVVSANSKLKSVDDIAKTKGLKWAYPDPLSTSGYLFPGSLLMDKGVKNLETFYTQQAAGGHDSAVLAVYNGQADFATTFEDARTVVKKDAPDVMDKLKVIGYTDKIPNDGVSVSKDMPEEWKTKIKNAFMSINDDKEALKVMNDVYSWDGVAEATDKDYDIVRTVYERFKDKLE</sequence>
<dbReference type="Pfam" id="PF12974">
    <property type="entry name" value="Phosphonate-bd"/>
    <property type="match status" value="1"/>
</dbReference>
<dbReference type="NCBIfam" id="TIGR01098">
    <property type="entry name" value="3A0109s03R"/>
    <property type="match status" value="1"/>
</dbReference>
<organism evidence="5">
    <name type="scientific">Sporolactobacillus sp. Y61</name>
    <dbReference type="NCBI Taxonomy" id="3160863"/>
    <lineage>
        <taxon>Bacteria</taxon>
        <taxon>Bacillati</taxon>
        <taxon>Bacillota</taxon>
        <taxon>Bacilli</taxon>
        <taxon>Bacillales</taxon>
        <taxon>Sporolactobacillaceae</taxon>
        <taxon>Sporolactobacillus</taxon>
    </lineage>
</organism>
<accession>A0AAU8IGI8</accession>
<dbReference type="GO" id="GO:0055085">
    <property type="term" value="P:transmembrane transport"/>
    <property type="evidence" value="ECO:0007669"/>
    <property type="project" value="InterPro"/>
</dbReference>
<feature type="domain" description="Solute-binding protein family 3/N-terminal" evidence="4">
    <location>
        <begin position="41"/>
        <end position="279"/>
    </location>
</feature>
<evidence type="ECO:0000313" key="5">
    <source>
        <dbReference type="EMBL" id="XCJ17311.1"/>
    </source>
</evidence>
<evidence type="ECO:0000256" key="3">
    <source>
        <dbReference type="SAM" id="SignalP"/>
    </source>
</evidence>
<reference evidence="5" key="1">
    <citation type="submission" date="2024-06" db="EMBL/GenBank/DDBJ databases">
        <authorList>
            <person name="Fan A."/>
            <person name="Zhang F.Y."/>
            <person name="Zhang L."/>
        </authorList>
    </citation>
    <scope>NUCLEOTIDE SEQUENCE</scope>
    <source>
        <strain evidence="5">Y61</strain>
    </source>
</reference>
<dbReference type="PROSITE" id="PS51257">
    <property type="entry name" value="PROKAR_LIPOPROTEIN"/>
    <property type="match status" value="1"/>
</dbReference>
<dbReference type="SMART" id="SM00062">
    <property type="entry name" value="PBPb"/>
    <property type="match status" value="1"/>
</dbReference>
<gene>
    <name evidence="5" type="ORF">ABNN70_01895</name>
</gene>
<feature type="signal peptide" evidence="3">
    <location>
        <begin position="1"/>
        <end position="18"/>
    </location>
</feature>
<evidence type="ECO:0000256" key="1">
    <source>
        <dbReference type="ARBA" id="ARBA00007162"/>
    </source>
</evidence>
<keyword evidence="2 3" id="KW-0732">Signal</keyword>